<gene>
    <name evidence="1" type="ORF">BD410DRAFT_886367</name>
</gene>
<dbReference type="EMBL" id="ML170232">
    <property type="protein sequence ID" value="TDL16897.1"/>
    <property type="molecule type" value="Genomic_DNA"/>
</dbReference>
<dbReference type="Proteomes" id="UP000294933">
    <property type="component" value="Unassembled WGS sequence"/>
</dbReference>
<evidence type="ECO:0000313" key="1">
    <source>
        <dbReference type="EMBL" id="TDL16897.1"/>
    </source>
</evidence>
<dbReference type="PANTHER" id="PTHR33266">
    <property type="entry name" value="CHROMOSOME 15, WHOLE GENOME SHOTGUN SEQUENCE"/>
    <property type="match status" value="1"/>
</dbReference>
<proteinExistence type="predicted"/>
<evidence type="ECO:0000313" key="2">
    <source>
        <dbReference type="Proteomes" id="UP000294933"/>
    </source>
</evidence>
<keyword evidence="2" id="KW-1185">Reference proteome</keyword>
<protein>
    <submittedName>
        <fullName evidence="1">Uncharacterized protein</fullName>
    </submittedName>
</protein>
<dbReference type="OrthoDB" id="107110at2759"/>
<organism evidence="1 2">
    <name type="scientific">Rickenella mellea</name>
    <dbReference type="NCBI Taxonomy" id="50990"/>
    <lineage>
        <taxon>Eukaryota</taxon>
        <taxon>Fungi</taxon>
        <taxon>Dikarya</taxon>
        <taxon>Basidiomycota</taxon>
        <taxon>Agaricomycotina</taxon>
        <taxon>Agaricomycetes</taxon>
        <taxon>Hymenochaetales</taxon>
        <taxon>Rickenellaceae</taxon>
        <taxon>Rickenella</taxon>
    </lineage>
</organism>
<accession>A0A4Y7PN94</accession>
<dbReference type="PANTHER" id="PTHR33266:SF1">
    <property type="entry name" value="F-BOX DOMAIN-CONTAINING PROTEIN"/>
    <property type="match status" value="1"/>
</dbReference>
<dbReference type="AlphaFoldDB" id="A0A4Y7PN94"/>
<sequence>MFLNNSNISNVAKHWVSLGNKLAAFSSTVPPLLTLTESDEKPANEIVEAAKKYYFASKGAEKAATELSKFIKALGVGNGHFVTYVDEAHTLNKRFWAFLRLQSFQDVNMKMWVVFMGTKSSVKYYTPSTGDSAGLGPELSITANEVQTLKHLATYGRPLWHSLMSAVNDKQSIMWTAIAKLLHGRYFQPQNPDQVLSLFSQLFCVDLALSNAEAIKMADRSVADHMRLLTGFTKRHETFYTESPSEPFLAVAAFNVLYNPLYSLKSKSSEIANHLCDAMTTFSAKICESGIVEKGLFGELAARVLLLTARHHAAPKNLTDQHVKNIPDILAPISVMDFLDTILADGWAGQVREDYEDKFANGHINFTHWIQTDDHLPMKPDSKLLANLWARGGALQCCFLQASMDFLIPIYHGNLNESFNPKLFSGVQGQVKFRDNYDKIAERNIRPLGIPRPTTPRDLNKPMPLPYLALLMELGTDSKDSQANTPIHARVFPDVTQDDYKRFLTNLEIAQTGLKNATTQVAQSAAKKVLKRAQQDVDNVERLAISVYGATSKAYKILETAGIAKEFHVFLNVVTSARHAAEQHAVMKPLRSLDPKSNYNQWMVTYKSSSAAMDVD</sequence>
<reference evidence="1 2" key="1">
    <citation type="submission" date="2018-06" db="EMBL/GenBank/DDBJ databases">
        <title>A transcriptomic atlas of mushroom development highlights an independent origin of complex multicellularity.</title>
        <authorList>
            <consortium name="DOE Joint Genome Institute"/>
            <person name="Krizsan K."/>
            <person name="Almasi E."/>
            <person name="Merenyi Z."/>
            <person name="Sahu N."/>
            <person name="Viragh M."/>
            <person name="Koszo T."/>
            <person name="Mondo S."/>
            <person name="Kiss B."/>
            <person name="Balint B."/>
            <person name="Kues U."/>
            <person name="Barry K."/>
            <person name="Hegedus J.C."/>
            <person name="Henrissat B."/>
            <person name="Johnson J."/>
            <person name="Lipzen A."/>
            <person name="Ohm R."/>
            <person name="Nagy I."/>
            <person name="Pangilinan J."/>
            <person name="Yan J."/>
            <person name="Xiong Y."/>
            <person name="Grigoriev I.V."/>
            <person name="Hibbett D.S."/>
            <person name="Nagy L.G."/>
        </authorList>
    </citation>
    <scope>NUCLEOTIDE SEQUENCE [LARGE SCALE GENOMIC DNA]</scope>
    <source>
        <strain evidence="1 2">SZMC22713</strain>
    </source>
</reference>
<name>A0A4Y7PN94_9AGAM</name>
<dbReference type="VEuPathDB" id="FungiDB:BD410DRAFT_886367"/>